<dbReference type="Proteomes" id="UP000828390">
    <property type="component" value="Unassembled WGS sequence"/>
</dbReference>
<reference evidence="2" key="1">
    <citation type="journal article" date="2019" name="bioRxiv">
        <title>The Genome of the Zebra Mussel, Dreissena polymorpha: A Resource for Invasive Species Research.</title>
        <authorList>
            <person name="McCartney M.A."/>
            <person name="Auch B."/>
            <person name="Kono T."/>
            <person name="Mallez S."/>
            <person name="Zhang Y."/>
            <person name="Obille A."/>
            <person name="Becker A."/>
            <person name="Abrahante J.E."/>
            <person name="Garbe J."/>
            <person name="Badalamenti J.P."/>
            <person name="Herman A."/>
            <person name="Mangelson H."/>
            <person name="Liachko I."/>
            <person name="Sullivan S."/>
            <person name="Sone E.D."/>
            <person name="Koren S."/>
            <person name="Silverstein K.A.T."/>
            <person name="Beckman K.B."/>
            <person name="Gohl D.M."/>
        </authorList>
    </citation>
    <scope>NUCLEOTIDE SEQUENCE</scope>
    <source>
        <strain evidence="2">Duluth1</strain>
        <tissue evidence="2">Whole animal</tissue>
    </source>
</reference>
<evidence type="ECO:0000313" key="2">
    <source>
        <dbReference type="EMBL" id="KAH3853892.1"/>
    </source>
</evidence>
<feature type="compositionally biased region" description="Acidic residues" evidence="1">
    <location>
        <begin position="7"/>
        <end position="20"/>
    </location>
</feature>
<feature type="region of interest" description="Disordered" evidence="1">
    <location>
        <begin position="1"/>
        <end position="30"/>
    </location>
</feature>
<proteinExistence type="predicted"/>
<protein>
    <submittedName>
        <fullName evidence="2">Uncharacterized protein</fullName>
    </submittedName>
</protein>
<sequence>MVSENIDASDDNDSDNEDDQIDGRSLSEDANHVHNVTSAGVHEQGECDPDRLAVEHFMKGCGCGRHCQKIFTPCSVYQSILDMREKSKDKKEMFLMGILSNCLDTSSSTKRGKKRSRVHTHFAINGASVCRELFSCFFYVKRAVLYTLIQTVNQGGCTPRTQGNRGRNPKHALMFDDVNRVVQFIMNTSEEIGLPYPAAPGEKTILQSSSFHQAQQSCIYMRNKALLVKREMCGARTYRHSKASGCTAFRTLNCKTKRGRLRHLRATSKGHRRRCDRRREATCTDSNGDAHHGRSQGCYL</sequence>
<dbReference type="EMBL" id="JAIWYP010000003">
    <property type="protein sequence ID" value="KAH3853892.1"/>
    <property type="molecule type" value="Genomic_DNA"/>
</dbReference>
<accession>A0A9D4R4Q9</accession>
<reference evidence="2" key="2">
    <citation type="submission" date="2020-11" db="EMBL/GenBank/DDBJ databases">
        <authorList>
            <person name="McCartney M.A."/>
            <person name="Auch B."/>
            <person name="Kono T."/>
            <person name="Mallez S."/>
            <person name="Becker A."/>
            <person name="Gohl D.M."/>
            <person name="Silverstein K.A.T."/>
            <person name="Koren S."/>
            <person name="Bechman K.B."/>
            <person name="Herman A."/>
            <person name="Abrahante J.E."/>
            <person name="Garbe J."/>
        </authorList>
    </citation>
    <scope>NUCLEOTIDE SEQUENCE</scope>
    <source>
        <strain evidence="2">Duluth1</strain>
        <tissue evidence="2">Whole animal</tissue>
    </source>
</reference>
<feature type="compositionally biased region" description="Basic and acidic residues" evidence="1">
    <location>
        <begin position="21"/>
        <end position="30"/>
    </location>
</feature>
<name>A0A9D4R4Q9_DREPO</name>
<dbReference type="AlphaFoldDB" id="A0A9D4R4Q9"/>
<evidence type="ECO:0000256" key="1">
    <source>
        <dbReference type="SAM" id="MobiDB-lite"/>
    </source>
</evidence>
<organism evidence="2 3">
    <name type="scientific">Dreissena polymorpha</name>
    <name type="common">Zebra mussel</name>
    <name type="synonym">Mytilus polymorpha</name>
    <dbReference type="NCBI Taxonomy" id="45954"/>
    <lineage>
        <taxon>Eukaryota</taxon>
        <taxon>Metazoa</taxon>
        <taxon>Spiralia</taxon>
        <taxon>Lophotrochozoa</taxon>
        <taxon>Mollusca</taxon>
        <taxon>Bivalvia</taxon>
        <taxon>Autobranchia</taxon>
        <taxon>Heteroconchia</taxon>
        <taxon>Euheterodonta</taxon>
        <taxon>Imparidentia</taxon>
        <taxon>Neoheterodontei</taxon>
        <taxon>Myida</taxon>
        <taxon>Dreissenoidea</taxon>
        <taxon>Dreissenidae</taxon>
        <taxon>Dreissena</taxon>
    </lineage>
</organism>
<gene>
    <name evidence="2" type="ORF">DPMN_096427</name>
</gene>
<evidence type="ECO:0000313" key="3">
    <source>
        <dbReference type="Proteomes" id="UP000828390"/>
    </source>
</evidence>
<comment type="caution">
    <text evidence="2">The sequence shown here is derived from an EMBL/GenBank/DDBJ whole genome shotgun (WGS) entry which is preliminary data.</text>
</comment>
<keyword evidence="3" id="KW-1185">Reference proteome</keyword>